<dbReference type="InterPro" id="IPR023352">
    <property type="entry name" value="MAPEG-like_dom_sf"/>
</dbReference>
<evidence type="ECO:0000313" key="5">
    <source>
        <dbReference type="EMBL" id="KAF4306745.1"/>
    </source>
</evidence>
<evidence type="ECO:0000256" key="2">
    <source>
        <dbReference type="ARBA" id="ARBA00022692"/>
    </source>
</evidence>
<comment type="caution">
    <text evidence="5">The sequence shown here is derived from an EMBL/GenBank/DDBJ whole genome shotgun (WGS) entry which is preliminary data.</text>
</comment>
<reference evidence="5" key="1">
    <citation type="submission" date="2020-04" db="EMBL/GenBank/DDBJ databases">
        <title>Genome Assembly and Annotation of Botryosphaeria dothidea sdau 11-99, a Latent Pathogen of Apple Fruit Ring Rot in China.</title>
        <authorList>
            <person name="Yu C."/>
            <person name="Diao Y."/>
            <person name="Lu Q."/>
            <person name="Zhao J."/>
            <person name="Cui S."/>
            <person name="Peng C."/>
            <person name="He B."/>
            <person name="Liu H."/>
        </authorList>
    </citation>
    <scope>NUCLEOTIDE SEQUENCE [LARGE SCALE GENOMIC DNA]</scope>
    <source>
        <strain evidence="5">Sdau11-99</strain>
    </source>
</reference>
<evidence type="ECO:0000256" key="1">
    <source>
        <dbReference type="ARBA" id="ARBA00004370"/>
    </source>
</evidence>
<protein>
    <submittedName>
        <fullName evidence="5">Membrane-associated eicosanoid/glutathione metabolism (MAPEG) protein</fullName>
    </submittedName>
</protein>
<dbReference type="SUPFAM" id="SSF161084">
    <property type="entry name" value="MAPEG domain-like"/>
    <property type="match status" value="1"/>
</dbReference>
<dbReference type="PANTHER" id="PTHR35371">
    <property type="entry name" value="INNER MEMBRANE PROTEIN"/>
    <property type="match status" value="1"/>
</dbReference>
<dbReference type="AlphaFoldDB" id="A0A8H4N2N2"/>
<keyword evidence="4" id="KW-0472">Membrane</keyword>
<dbReference type="InterPro" id="IPR001129">
    <property type="entry name" value="Membr-assoc_MAPEG"/>
</dbReference>
<accession>A0A8H4N2N2</accession>
<gene>
    <name evidence="5" type="ORF">GTA08_BOTSDO04961</name>
</gene>
<keyword evidence="6" id="KW-1185">Reference proteome</keyword>
<dbReference type="Pfam" id="PF01124">
    <property type="entry name" value="MAPEG"/>
    <property type="match status" value="1"/>
</dbReference>
<dbReference type="PANTHER" id="PTHR35371:SF1">
    <property type="entry name" value="BLR7753 PROTEIN"/>
    <property type="match status" value="1"/>
</dbReference>
<proteinExistence type="predicted"/>
<dbReference type="EMBL" id="WWBZ02000033">
    <property type="protein sequence ID" value="KAF4306745.1"/>
    <property type="molecule type" value="Genomic_DNA"/>
</dbReference>
<dbReference type="Gene3D" id="1.20.120.550">
    <property type="entry name" value="Membrane associated eicosanoid/glutathione metabolism-like domain"/>
    <property type="match status" value="1"/>
</dbReference>
<dbReference type="Proteomes" id="UP000572817">
    <property type="component" value="Unassembled WGS sequence"/>
</dbReference>
<keyword evidence="2" id="KW-0812">Transmembrane</keyword>
<organism evidence="5 6">
    <name type="scientific">Botryosphaeria dothidea</name>
    <dbReference type="NCBI Taxonomy" id="55169"/>
    <lineage>
        <taxon>Eukaryota</taxon>
        <taxon>Fungi</taxon>
        <taxon>Dikarya</taxon>
        <taxon>Ascomycota</taxon>
        <taxon>Pezizomycotina</taxon>
        <taxon>Dothideomycetes</taxon>
        <taxon>Dothideomycetes incertae sedis</taxon>
        <taxon>Botryosphaeriales</taxon>
        <taxon>Botryosphaeriaceae</taxon>
        <taxon>Botryosphaeria</taxon>
    </lineage>
</organism>
<name>A0A8H4N2N2_9PEZI</name>
<comment type="subcellular location">
    <subcellularLocation>
        <location evidence="1">Membrane</location>
    </subcellularLocation>
</comment>
<evidence type="ECO:0000313" key="6">
    <source>
        <dbReference type="Proteomes" id="UP000572817"/>
    </source>
</evidence>
<sequence length="158" mass="17173">MASLLENLNPSIAAIPAYHLLSILPHAATIIYTSGGKLGKWDNRNPRSEAMKTGLSKKLTAKQYATYERLEAAHANSMENMPIFIAAVVLGNMAGLHKVEGPDGLNWFTAAFLLVRAAYIIVYANNDTQAKSAPRSLLYFIGVGLCWRTLLKAAAKLV</sequence>
<dbReference type="OrthoDB" id="2122304at2759"/>
<evidence type="ECO:0000256" key="3">
    <source>
        <dbReference type="ARBA" id="ARBA00022989"/>
    </source>
</evidence>
<keyword evidence="3" id="KW-1133">Transmembrane helix</keyword>
<evidence type="ECO:0000256" key="4">
    <source>
        <dbReference type="ARBA" id="ARBA00023136"/>
    </source>
</evidence>
<dbReference type="GO" id="GO:0016020">
    <property type="term" value="C:membrane"/>
    <property type="evidence" value="ECO:0007669"/>
    <property type="project" value="UniProtKB-SubCell"/>
</dbReference>